<dbReference type="Proteomes" id="UP000242381">
    <property type="component" value="Unassembled WGS sequence"/>
</dbReference>
<protein>
    <submittedName>
        <fullName evidence="1">Uncharacterized protein</fullName>
    </submittedName>
</protein>
<dbReference type="EMBL" id="KV921722">
    <property type="protein sequence ID" value="ORE12288.1"/>
    <property type="molecule type" value="Genomic_DNA"/>
</dbReference>
<gene>
    <name evidence="1" type="ORF">BCV71DRAFT_240260</name>
</gene>
<evidence type="ECO:0000313" key="2">
    <source>
        <dbReference type="Proteomes" id="UP000242381"/>
    </source>
</evidence>
<evidence type="ECO:0000313" key="1">
    <source>
        <dbReference type="EMBL" id="ORE12288.1"/>
    </source>
</evidence>
<dbReference type="AlphaFoldDB" id="A0A1X0RK60"/>
<reference evidence="1 2" key="1">
    <citation type="journal article" date="2016" name="Proc. Natl. Acad. Sci. U.S.A.">
        <title>Lipid metabolic changes in an early divergent fungus govern the establishment of a mutualistic symbiosis with endobacteria.</title>
        <authorList>
            <person name="Lastovetsky O.A."/>
            <person name="Gaspar M.L."/>
            <person name="Mondo S.J."/>
            <person name="LaButti K.M."/>
            <person name="Sandor L."/>
            <person name="Grigoriev I.V."/>
            <person name="Henry S.A."/>
            <person name="Pawlowska T.E."/>
        </authorList>
    </citation>
    <scope>NUCLEOTIDE SEQUENCE [LARGE SCALE GENOMIC DNA]</scope>
    <source>
        <strain evidence="1 2">ATCC 11559</strain>
    </source>
</reference>
<accession>A0A1X0RK60</accession>
<name>A0A1X0RK60_RHIZD</name>
<organism evidence="1 2">
    <name type="scientific">Rhizopus microsporus</name>
    <dbReference type="NCBI Taxonomy" id="58291"/>
    <lineage>
        <taxon>Eukaryota</taxon>
        <taxon>Fungi</taxon>
        <taxon>Fungi incertae sedis</taxon>
        <taxon>Mucoromycota</taxon>
        <taxon>Mucoromycotina</taxon>
        <taxon>Mucoromycetes</taxon>
        <taxon>Mucorales</taxon>
        <taxon>Mucorineae</taxon>
        <taxon>Rhizopodaceae</taxon>
        <taxon>Rhizopus</taxon>
    </lineage>
</organism>
<proteinExistence type="predicted"/>
<sequence>MAFKNGNNSVSMIKKLVHRKCNPLFDWNHDLMQHQKKPRTINRVSLDFDYLKKVDGSTNPRTVDERQQYHRLVSPRSQRPLSELGCSQSLKWLFGLKRQFVTFLSVKVSRHLRHFRVTSNTNPRTVDERQQYHRLVSPRSQRPLSELGCSQSLKWLFGRADSLLLKYPSQ</sequence>